<dbReference type="Pfam" id="PF00126">
    <property type="entry name" value="HTH_1"/>
    <property type="match status" value="1"/>
</dbReference>
<dbReference type="KEGG" id="rsb:RS694_00760"/>
<dbReference type="STRING" id="1484693.RS694_00760"/>
<dbReference type="InterPro" id="IPR036390">
    <property type="entry name" value="WH_DNA-bd_sf"/>
</dbReference>
<protein>
    <submittedName>
        <fullName evidence="6">LysR family transcriptional regulator</fullName>
    </submittedName>
</protein>
<dbReference type="EMBL" id="CP019239">
    <property type="protein sequence ID" value="APW41216.1"/>
    <property type="molecule type" value="Genomic_DNA"/>
</dbReference>
<dbReference type="SUPFAM" id="SSF53850">
    <property type="entry name" value="Periplasmic binding protein-like II"/>
    <property type="match status" value="1"/>
</dbReference>
<dbReference type="GO" id="GO:0005829">
    <property type="term" value="C:cytosol"/>
    <property type="evidence" value="ECO:0007669"/>
    <property type="project" value="TreeGrafter"/>
</dbReference>
<keyword evidence="4" id="KW-0804">Transcription</keyword>
<evidence type="ECO:0000259" key="5">
    <source>
        <dbReference type="PROSITE" id="PS50931"/>
    </source>
</evidence>
<evidence type="ECO:0000313" key="7">
    <source>
        <dbReference type="Proteomes" id="UP000186110"/>
    </source>
</evidence>
<dbReference type="InterPro" id="IPR036388">
    <property type="entry name" value="WH-like_DNA-bd_sf"/>
</dbReference>
<evidence type="ECO:0000256" key="4">
    <source>
        <dbReference type="ARBA" id="ARBA00023163"/>
    </source>
</evidence>
<reference evidence="6 7" key="1">
    <citation type="submission" date="2017-01" db="EMBL/GenBank/DDBJ databases">
        <authorList>
            <person name="Mah S.A."/>
            <person name="Swanson W.J."/>
            <person name="Moy G.W."/>
            <person name="Vacquier V.D."/>
        </authorList>
    </citation>
    <scope>NUCLEOTIDE SEQUENCE [LARGE SCALE GENOMIC DNA]</scope>
    <source>
        <strain evidence="6 7">DSM 22694</strain>
    </source>
</reference>
<dbReference type="InterPro" id="IPR000847">
    <property type="entry name" value="LysR_HTH_N"/>
</dbReference>
<dbReference type="eggNOG" id="COG0583">
    <property type="taxonomic scope" value="Bacteria"/>
</dbReference>
<dbReference type="Pfam" id="PF03466">
    <property type="entry name" value="LysR_substrate"/>
    <property type="match status" value="1"/>
</dbReference>
<dbReference type="PROSITE" id="PS50931">
    <property type="entry name" value="HTH_LYSR"/>
    <property type="match status" value="1"/>
</dbReference>
<dbReference type="AlphaFoldDB" id="A0A1P8K5F3"/>
<evidence type="ECO:0000313" key="6">
    <source>
        <dbReference type="EMBL" id="APW41216.1"/>
    </source>
</evidence>
<keyword evidence="7" id="KW-1185">Reference proteome</keyword>
<dbReference type="PANTHER" id="PTHR30419">
    <property type="entry name" value="HTH-TYPE TRANSCRIPTIONAL REGULATOR YBHD"/>
    <property type="match status" value="1"/>
</dbReference>
<evidence type="ECO:0000256" key="1">
    <source>
        <dbReference type="ARBA" id="ARBA00009437"/>
    </source>
</evidence>
<dbReference type="GO" id="GO:0003700">
    <property type="term" value="F:DNA-binding transcription factor activity"/>
    <property type="evidence" value="ECO:0007669"/>
    <property type="project" value="InterPro"/>
</dbReference>
<keyword evidence="3" id="KW-0238">DNA-binding</keyword>
<dbReference type="CDD" id="cd08440">
    <property type="entry name" value="PBP2_LTTR_like_4"/>
    <property type="match status" value="1"/>
</dbReference>
<organism evidence="6 7">
    <name type="scientific">Rhodoferax saidenbachensis</name>
    <dbReference type="NCBI Taxonomy" id="1484693"/>
    <lineage>
        <taxon>Bacteria</taxon>
        <taxon>Pseudomonadati</taxon>
        <taxon>Pseudomonadota</taxon>
        <taxon>Betaproteobacteria</taxon>
        <taxon>Burkholderiales</taxon>
        <taxon>Comamonadaceae</taxon>
        <taxon>Rhodoferax</taxon>
    </lineage>
</organism>
<keyword evidence="2" id="KW-0805">Transcription regulation</keyword>
<dbReference type="InterPro" id="IPR005119">
    <property type="entry name" value="LysR_subst-bd"/>
</dbReference>
<comment type="similarity">
    <text evidence="1">Belongs to the LysR transcriptional regulatory family.</text>
</comment>
<dbReference type="RefSeq" id="WP_029708008.1">
    <property type="nucleotide sequence ID" value="NZ_CP019239.1"/>
</dbReference>
<dbReference type="GO" id="GO:0003677">
    <property type="term" value="F:DNA binding"/>
    <property type="evidence" value="ECO:0007669"/>
    <property type="project" value="UniProtKB-KW"/>
</dbReference>
<gene>
    <name evidence="6" type="ORF">RS694_00760</name>
</gene>
<dbReference type="Proteomes" id="UP000186110">
    <property type="component" value="Chromosome"/>
</dbReference>
<dbReference type="SUPFAM" id="SSF46785">
    <property type="entry name" value="Winged helix' DNA-binding domain"/>
    <property type="match status" value="1"/>
</dbReference>
<feature type="domain" description="HTH lysR-type" evidence="5">
    <location>
        <begin position="10"/>
        <end position="67"/>
    </location>
</feature>
<dbReference type="PRINTS" id="PR00039">
    <property type="entry name" value="HTHLYSR"/>
</dbReference>
<dbReference type="InterPro" id="IPR050950">
    <property type="entry name" value="HTH-type_LysR_regulators"/>
</dbReference>
<evidence type="ECO:0000256" key="2">
    <source>
        <dbReference type="ARBA" id="ARBA00023015"/>
    </source>
</evidence>
<dbReference type="FunFam" id="1.10.10.10:FF:000001">
    <property type="entry name" value="LysR family transcriptional regulator"/>
    <property type="match status" value="1"/>
</dbReference>
<dbReference type="PANTHER" id="PTHR30419:SF8">
    <property type="entry name" value="NITROGEN ASSIMILATION TRANSCRIPTIONAL ACTIVATOR-RELATED"/>
    <property type="match status" value="1"/>
</dbReference>
<name>A0A1P8K5F3_9BURK</name>
<evidence type="ECO:0000256" key="3">
    <source>
        <dbReference type="ARBA" id="ARBA00023125"/>
    </source>
</evidence>
<dbReference type="Gene3D" id="3.40.190.290">
    <property type="match status" value="1"/>
</dbReference>
<dbReference type="Gene3D" id="1.10.10.10">
    <property type="entry name" value="Winged helix-like DNA-binding domain superfamily/Winged helix DNA-binding domain"/>
    <property type="match status" value="1"/>
</dbReference>
<proteinExistence type="inferred from homology"/>
<accession>A0A1P8K5F3</accession>
<sequence length="309" mass="33591">MNTPTHTFSPTLRQLRAFLAVYRLRKLSAAAEQLFVTQSAISVLIRQLEEGLQTRLFDRTTRSLQPTQAANDMLAVAERILRDVDSLGAAFGDLSGLRSGRVCLAITPTLAGMLLPGAIRSFGQKYPDVQVVVDDCAPEQFSSRVLGEHVDFGIGTPERSGGELELETLMRDSLCLVCAPDHALAGIKTLRWRDLEGHPVIAGRPGYGVRQLVDVAAATAGVSLQVVNEISFLSTGLWMSASGLAPSIMPSAYARFSPYRELVIKPLNRPKVSRDVYIVTKKGRSLSSACQAFLDDLRTNLQGVWPPAV</sequence>